<reference evidence="3 4" key="1">
    <citation type="journal article" date="2007" name="Nature">
        <title>Evolution of genes and genomes on the Drosophila phylogeny.</title>
        <authorList>
            <consortium name="Drosophila 12 Genomes Consortium"/>
            <person name="Clark A.G."/>
            <person name="Eisen M.B."/>
            <person name="Smith D.R."/>
            <person name="Bergman C.M."/>
            <person name="Oliver B."/>
            <person name="Markow T.A."/>
            <person name="Kaufman T.C."/>
            <person name="Kellis M."/>
            <person name="Gelbart W."/>
            <person name="Iyer V.N."/>
            <person name="Pollard D.A."/>
            <person name="Sackton T.B."/>
            <person name="Larracuente A.M."/>
            <person name="Singh N.D."/>
            <person name="Abad J.P."/>
            <person name="Abt D.N."/>
            <person name="Adryan B."/>
            <person name="Aguade M."/>
            <person name="Akashi H."/>
            <person name="Anderson W.W."/>
            <person name="Aquadro C.F."/>
            <person name="Ardell D.H."/>
            <person name="Arguello R."/>
            <person name="Artieri C.G."/>
            <person name="Barbash D.A."/>
            <person name="Barker D."/>
            <person name="Barsanti P."/>
            <person name="Batterham P."/>
            <person name="Batzoglou S."/>
            <person name="Begun D."/>
            <person name="Bhutkar A."/>
            <person name="Blanco E."/>
            <person name="Bosak S.A."/>
            <person name="Bradley R.K."/>
            <person name="Brand A.D."/>
            <person name="Brent M.R."/>
            <person name="Brooks A.N."/>
            <person name="Brown R.H."/>
            <person name="Butlin R.K."/>
            <person name="Caggese C."/>
            <person name="Calvi B.R."/>
            <person name="Bernardo de Carvalho A."/>
            <person name="Caspi A."/>
            <person name="Castrezana S."/>
            <person name="Celniker S.E."/>
            <person name="Chang J.L."/>
            <person name="Chapple C."/>
            <person name="Chatterji S."/>
            <person name="Chinwalla A."/>
            <person name="Civetta A."/>
            <person name="Clifton S.W."/>
            <person name="Comeron J.M."/>
            <person name="Costello J.C."/>
            <person name="Coyne J.A."/>
            <person name="Daub J."/>
            <person name="David R.G."/>
            <person name="Delcher A.L."/>
            <person name="Delehaunty K."/>
            <person name="Do C.B."/>
            <person name="Ebling H."/>
            <person name="Edwards K."/>
            <person name="Eickbush T."/>
            <person name="Evans J.D."/>
            <person name="Filipski A."/>
            <person name="Findeiss S."/>
            <person name="Freyhult E."/>
            <person name="Fulton L."/>
            <person name="Fulton R."/>
            <person name="Garcia A.C."/>
            <person name="Gardiner A."/>
            <person name="Garfield D.A."/>
            <person name="Garvin B.E."/>
            <person name="Gibson G."/>
            <person name="Gilbert D."/>
            <person name="Gnerre S."/>
            <person name="Godfrey J."/>
            <person name="Good R."/>
            <person name="Gotea V."/>
            <person name="Gravely B."/>
            <person name="Greenberg A.J."/>
            <person name="Griffiths-Jones S."/>
            <person name="Gross S."/>
            <person name="Guigo R."/>
            <person name="Gustafson E.A."/>
            <person name="Haerty W."/>
            <person name="Hahn M.W."/>
            <person name="Halligan D.L."/>
            <person name="Halpern A.L."/>
            <person name="Halter G.M."/>
            <person name="Han M.V."/>
            <person name="Heger A."/>
            <person name="Hillier L."/>
            <person name="Hinrichs A.S."/>
            <person name="Holmes I."/>
            <person name="Hoskins R.A."/>
            <person name="Hubisz M.J."/>
            <person name="Hultmark D."/>
            <person name="Huntley M.A."/>
            <person name="Jaffe D.B."/>
            <person name="Jagadeeshan S."/>
            <person name="Jeck W.R."/>
            <person name="Johnson J."/>
            <person name="Jones C.D."/>
            <person name="Jordan W.C."/>
            <person name="Karpen G.H."/>
            <person name="Kataoka E."/>
            <person name="Keightley P.D."/>
            <person name="Kheradpour P."/>
            <person name="Kirkness E.F."/>
            <person name="Koerich L.B."/>
            <person name="Kristiansen K."/>
            <person name="Kudrna D."/>
            <person name="Kulathinal R.J."/>
            <person name="Kumar S."/>
            <person name="Kwok R."/>
            <person name="Lander E."/>
            <person name="Langley C.H."/>
            <person name="Lapoint R."/>
            <person name="Lazzaro B.P."/>
            <person name="Lee S.J."/>
            <person name="Levesque L."/>
            <person name="Li R."/>
            <person name="Lin C.F."/>
            <person name="Lin M.F."/>
            <person name="Lindblad-Toh K."/>
            <person name="Llopart A."/>
            <person name="Long M."/>
            <person name="Low L."/>
            <person name="Lozovsky E."/>
            <person name="Lu J."/>
            <person name="Luo M."/>
            <person name="Machado C.A."/>
            <person name="Makalowski W."/>
            <person name="Marzo M."/>
            <person name="Matsuda M."/>
            <person name="Matzkin L."/>
            <person name="McAllister B."/>
            <person name="McBride C.S."/>
            <person name="McKernan B."/>
            <person name="McKernan K."/>
            <person name="Mendez-Lago M."/>
            <person name="Minx P."/>
            <person name="Mollenhauer M.U."/>
            <person name="Montooth K."/>
            <person name="Mount S.M."/>
            <person name="Mu X."/>
            <person name="Myers E."/>
            <person name="Negre B."/>
            <person name="Newfeld S."/>
            <person name="Nielsen R."/>
            <person name="Noor M.A."/>
            <person name="O'Grady P."/>
            <person name="Pachter L."/>
            <person name="Papaceit M."/>
            <person name="Parisi M.J."/>
            <person name="Parisi M."/>
            <person name="Parts L."/>
            <person name="Pedersen J.S."/>
            <person name="Pesole G."/>
            <person name="Phillippy A.M."/>
            <person name="Ponting C.P."/>
            <person name="Pop M."/>
            <person name="Porcelli D."/>
            <person name="Powell J.R."/>
            <person name="Prohaska S."/>
            <person name="Pruitt K."/>
            <person name="Puig M."/>
            <person name="Quesneville H."/>
            <person name="Ram K.R."/>
            <person name="Rand D."/>
            <person name="Rasmussen M.D."/>
            <person name="Reed L.K."/>
            <person name="Reenan R."/>
            <person name="Reily A."/>
            <person name="Remington K.A."/>
            <person name="Rieger T.T."/>
            <person name="Ritchie M.G."/>
            <person name="Robin C."/>
            <person name="Rogers Y.H."/>
            <person name="Rohde C."/>
            <person name="Rozas J."/>
            <person name="Rubenfield M.J."/>
            <person name="Ruiz A."/>
            <person name="Russo S."/>
            <person name="Salzberg S.L."/>
            <person name="Sanchez-Gracia A."/>
            <person name="Saranga D.J."/>
            <person name="Sato H."/>
            <person name="Schaeffer S.W."/>
            <person name="Schatz M.C."/>
            <person name="Schlenke T."/>
            <person name="Schwartz R."/>
            <person name="Segarra C."/>
            <person name="Singh R.S."/>
            <person name="Sirot L."/>
            <person name="Sirota M."/>
            <person name="Sisneros N.B."/>
            <person name="Smith C.D."/>
            <person name="Smith T.F."/>
            <person name="Spieth J."/>
            <person name="Stage D.E."/>
            <person name="Stark A."/>
            <person name="Stephan W."/>
            <person name="Strausberg R.L."/>
            <person name="Strempel S."/>
            <person name="Sturgill D."/>
            <person name="Sutton G."/>
            <person name="Sutton G.G."/>
            <person name="Tao W."/>
            <person name="Teichmann S."/>
            <person name="Tobari Y.N."/>
            <person name="Tomimura Y."/>
            <person name="Tsolas J.M."/>
            <person name="Valente V.L."/>
            <person name="Venter E."/>
            <person name="Venter J.C."/>
            <person name="Vicario S."/>
            <person name="Vieira F.G."/>
            <person name="Vilella A.J."/>
            <person name="Villasante A."/>
            <person name="Walenz B."/>
            <person name="Wang J."/>
            <person name="Wasserman M."/>
            <person name="Watts T."/>
            <person name="Wilson D."/>
            <person name="Wilson R.K."/>
            <person name="Wing R.A."/>
            <person name="Wolfner M.F."/>
            <person name="Wong A."/>
            <person name="Wong G.K."/>
            <person name="Wu C.I."/>
            <person name="Wu G."/>
            <person name="Yamamoto D."/>
            <person name="Yang H.P."/>
            <person name="Yang S.P."/>
            <person name="Yorke J.A."/>
            <person name="Yoshida K."/>
            <person name="Zdobnov E."/>
            <person name="Zhang P."/>
            <person name="Zhang Y."/>
            <person name="Zimin A.V."/>
            <person name="Baldwin J."/>
            <person name="Abdouelleil A."/>
            <person name="Abdulkadir J."/>
            <person name="Abebe A."/>
            <person name="Abera B."/>
            <person name="Abreu J."/>
            <person name="Acer S.C."/>
            <person name="Aftuck L."/>
            <person name="Alexander A."/>
            <person name="An P."/>
            <person name="Anderson E."/>
            <person name="Anderson S."/>
            <person name="Arachi H."/>
            <person name="Azer M."/>
            <person name="Bachantsang P."/>
            <person name="Barry A."/>
            <person name="Bayul T."/>
            <person name="Berlin A."/>
            <person name="Bessette D."/>
            <person name="Bloom T."/>
            <person name="Blye J."/>
            <person name="Boguslavskiy L."/>
            <person name="Bonnet C."/>
            <person name="Boukhgalter B."/>
            <person name="Bourzgui I."/>
            <person name="Brown A."/>
            <person name="Cahill P."/>
            <person name="Channer S."/>
            <person name="Cheshatsang Y."/>
            <person name="Chuda L."/>
            <person name="Citroen M."/>
            <person name="Collymore A."/>
            <person name="Cooke P."/>
            <person name="Costello M."/>
            <person name="D'Aco K."/>
            <person name="Daza R."/>
            <person name="De Haan G."/>
            <person name="DeGray S."/>
            <person name="DeMaso C."/>
            <person name="Dhargay N."/>
            <person name="Dooley K."/>
            <person name="Dooley E."/>
            <person name="Doricent M."/>
            <person name="Dorje P."/>
            <person name="Dorjee K."/>
            <person name="Dupes A."/>
            <person name="Elong R."/>
            <person name="Falk J."/>
            <person name="Farina A."/>
            <person name="Faro S."/>
            <person name="Ferguson D."/>
            <person name="Fisher S."/>
            <person name="Foley C.D."/>
            <person name="Franke A."/>
            <person name="Friedrich D."/>
            <person name="Gadbois L."/>
            <person name="Gearin G."/>
            <person name="Gearin C.R."/>
            <person name="Giannoukos G."/>
            <person name="Goode T."/>
            <person name="Graham J."/>
            <person name="Grandbois E."/>
            <person name="Grewal S."/>
            <person name="Gyaltsen K."/>
            <person name="Hafez N."/>
            <person name="Hagos B."/>
            <person name="Hall J."/>
            <person name="Henson C."/>
            <person name="Hollinger A."/>
            <person name="Honan T."/>
            <person name="Huard M.D."/>
            <person name="Hughes L."/>
            <person name="Hurhula B."/>
            <person name="Husby M.E."/>
            <person name="Kamat A."/>
            <person name="Kanga B."/>
            <person name="Kashin S."/>
            <person name="Khazanovich D."/>
            <person name="Kisner P."/>
            <person name="Lance K."/>
            <person name="Lara M."/>
            <person name="Lee W."/>
            <person name="Lennon N."/>
            <person name="Letendre F."/>
            <person name="LeVine R."/>
            <person name="Lipovsky A."/>
            <person name="Liu X."/>
            <person name="Liu J."/>
            <person name="Liu S."/>
            <person name="Lokyitsang T."/>
            <person name="Lokyitsang Y."/>
            <person name="Lubonja R."/>
            <person name="Lui A."/>
            <person name="MacDonald P."/>
            <person name="Magnisalis V."/>
            <person name="Maru K."/>
            <person name="Matthews C."/>
            <person name="McCusker W."/>
            <person name="McDonough S."/>
            <person name="Mehta T."/>
            <person name="Meldrim J."/>
            <person name="Meneus L."/>
            <person name="Mihai O."/>
            <person name="Mihalev A."/>
            <person name="Mihova T."/>
            <person name="Mittelman R."/>
            <person name="Mlenga V."/>
            <person name="Montmayeur A."/>
            <person name="Mulrain L."/>
            <person name="Navidi A."/>
            <person name="Naylor J."/>
            <person name="Negash T."/>
            <person name="Nguyen T."/>
            <person name="Nguyen N."/>
            <person name="Nicol R."/>
            <person name="Norbu C."/>
            <person name="Norbu N."/>
            <person name="Novod N."/>
            <person name="O'Neill B."/>
            <person name="Osman S."/>
            <person name="Markiewicz E."/>
            <person name="Oyono O.L."/>
            <person name="Patti C."/>
            <person name="Phunkhang P."/>
            <person name="Pierre F."/>
            <person name="Priest M."/>
            <person name="Raghuraman S."/>
            <person name="Rege F."/>
            <person name="Reyes R."/>
            <person name="Rise C."/>
            <person name="Rogov P."/>
            <person name="Ross K."/>
            <person name="Ryan E."/>
            <person name="Settipalli S."/>
            <person name="Shea T."/>
            <person name="Sherpa N."/>
            <person name="Shi L."/>
            <person name="Shih D."/>
            <person name="Sparrow T."/>
            <person name="Spaulding J."/>
            <person name="Stalker J."/>
            <person name="Stange-Thomann N."/>
            <person name="Stavropoulos S."/>
            <person name="Stone C."/>
            <person name="Strader C."/>
            <person name="Tesfaye S."/>
            <person name="Thomson T."/>
            <person name="Thoulutsang Y."/>
            <person name="Thoulutsang D."/>
            <person name="Topham K."/>
            <person name="Topping I."/>
            <person name="Tsamla T."/>
            <person name="Vassiliev H."/>
            <person name="Vo A."/>
            <person name="Wangchuk T."/>
            <person name="Wangdi T."/>
            <person name="Weiand M."/>
            <person name="Wilkinson J."/>
            <person name="Wilson A."/>
            <person name="Yadav S."/>
            <person name="Young G."/>
            <person name="Yu Q."/>
            <person name="Zembek L."/>
            <person name="Zhong D."/>
            <person name="Zimmer A."/>
            <person name="Zwirko Z."/>
            <person name="Jaffe D.B."/>
            <person name="Alvarez P."/>
            <person name="Brockman W."/>
            <person name="Butler J."/>
            <person name="Chin C."/>
            <person name="Gnerre S."/>
            <person name="Grabherr M."/>
            <person name="Kleber M."/>
            <person name="Mauceli E."/>
            <person name="MacCallum I."/>
        </authorList>
    </citation>
    <scope>NUCLEOTIDE SEQUENCE [LARGE SCALE GENOMIC DNA]</scope>
    <source>
        <strain evidence="3 4">TSC#14021-0224.01</strain>
    </source>
</reference>
<feature type="compositionally biased region" description="Low complexity" evidence="2">
    <location>
        <begin position="239"/>
        <end position="257"/>
    </location>
</feature>
<feature type="compositionally biased region" description="Polar residues" evidence="2">
    <location>
        <begin position="377"/>
        <end position="392"/>
    </location>
</feature>
<dbReference type="EMBL" id="CH954177">
    <property type="protein sequence ID" value="EDV57756.1"/>
    <property type="molecule type" value="Genomic_DNA"/>
</dbReference>
<feature type="region of interest" description="Disordered" evidence="2">
    <location>
        <begin position="370"/>
        <end position="395"/>
    </location>
</feature>
<feature type="coiled-coil region" evidence="1">
    <location>
        <begin position="264"/>
        <end position="291"/>
    </location>
</feature>
<organism evidence="3 4">
    <name type="scientific">Drosophila erecta</name>
    <name type="common">Fruit fly</name>
    <dbReference type="NCBI Taxonomy" id="7220"/>
    <lineage>
        <taxon>Eukaryota</taxon>
        <taxon>Metazoa</taxon>
        <taxon>Ecdysozoa</taxon>
        <taxon>Arthropoda</taxon>
        <taxon>Hexapoda</taxon>
        <taxon>Insecta</taxon>
        <taxon>Pterygota</taxon>
        <taxon>Neoptera</taxon>
        <taxon>Endopterygota</taxon>
        <taxon>Diptera</taxon>
        <taxon>Brachycera</taxon>
        <taxon>Muscomorpha</taxon>
        <taxon>Ephydroidea</taxon>
        <taxon>Drosophilidae</taxon>
        <taxon>Drosophila</taxon>
        <taxon>Sophophora</taxon>
    </lineage>
</organism>
<accession>B3N486</accession>
<dbReference type="HOGENOM" id="CLU_317185_0_0_1"/>
<feature type="compositionally biased region" description="Polar residues" evidence="2">
    <location>
        <begin position="92"/>
        <end position="114"/>
    </location>
</feature>
<dbReference type="KEGG" id="der:6543478"/>
<dbReference type="Proteomes" id="UP000008711">
    <property type="component" value="Unassembled WGS sequence"/>
</dbReference>
<gene>
    <name evidence="3" type="primary">Dere\GG25013</name>
    <name evidence="3" type="synonym">dere_GLEANR_9686</name>
    <name evidence="3" type="synonym">GG25013</name>
    <name evidence="3" type="ORF">Dere_GG25013</name>
</gene>
<feature type="region of interest" description="Disordered" evidence="2">
    <location>
        <begin position="228"/>
        <end position="257"/>
    </location>
</feature>
<protein>
    <submittedName>
        <fullName evidence="3">Uncharacterized protein</fullName>
    </submittedName>
</protein>
<evidence type="ECO:0000256" key="2">
    <source>
        <dbReference type="SAM" id="MobiDB-lite"/>
    </source>
</evidence>
<dbReference type="AlphaFoldDB" id="B3N486"/>
<keyword evidence="4" id="KW-1185">Reference proteome</keyword>
<keyword evidence="1" id="KW-0175">Coiled coil</keyword>
<dbReference type="OrthoDB" id="7860528at2759"/>
<name>B3N486_DROER</name>
<reference evidence="3 4" key="2">
    <citation type="journal article" date="2008" name="Bioinformatics">
        <title>Assembly reconciliation.</title>
        <authorList>
            <person name="Zimin A.V."/>
            <person name="Smith D.R."/>
            <person name="Sutton G."/>
            <person name="Yorke J.A."/>
        </authorList>
    </citation>
    <scope>NUCLEOTIDE SEQUENCE [LARGE SCALE GENOMIC DNA]</scope>
    <source>
        <strain evidence="3 4">TSC#14021-0224.01</strain>
    </source>
</reference>
<evidence type="ECO:0000256" key="1">
    <source>
        <dbReference type="SAM" id="Coils"/>
    </source>
</evidence>
<dbReference type="OMA" id="IQTQTEY"/>
<evidence type="ECO:0000313" key="4">
    <source>
        <dbReference type="Proteomes" id="UP000008711"/>
    </source>
</evidence>
<sequence>MSATNKKTGEASLAAQQFRQKHQYISLMMILGRCDDLPRKTKSDYSLTRINFKSTNVLDASTVDLVAIESATFRLPAGAICSCRSAGSKYQPTAIDSESNQTTKDMGTQAGFQTDSDEDCNFERDASTQSMLNMQDAETQSIPKLSKNINSIQTQTEYEEPSTCRVTSETKKSKTKHKDEKATKSNSSMRKCFFKRPLIVVKGGALVSTDFTANVHQTRNEKVLVTIRKEDKQTQYENPSGSQSNSSSDKPSGPSTCSKILDRVQNLETIMKRQERSLRDLQGSVKLWKAQECKLSDCRSIFQVHPEERELPRKPETFDQASQKNDIVRCEKREMPNKSETCDRGAQNKDIAHCECTSQFEEFLKIFMKPEAAQETPKPNKSQRESNGNSTKNNHKCCKENGNEIYQNDNQISTATQCLKDTENFLQQFDRAFAKTKSEETIGDKSKNVPKTNHIEIPTSACCADPTKQNLMEQRVENLLDDFVELVNKPKADSISVRKVSSTSCLEAKISSQSNQTVENEVYKSLIEQLISLFTKSKSCENNQAQKTESETFSFDRLLAELIKMFTRSNSLEEDRSKKVTISEKETILGASCNCSKAHRNVKSTAMQSDLKMSDMDLDFNGHRGSCQLERKSTLSEILRNAQRKDQSPRGCQFCGDGSLPILDSLLDDLFRLIGPRAFDDVVLTILRQEENVYHIKVCEMATGNHLGCILGNGRSINQAIALGLFEDIHTFCELDRTREHYPRVCSLGTSLDALCPREHGGEIVPDGSVDKERVVEFCTRVLGLPAGQACRFFSLTNALKLAKKSSFDCSSVLPHGTNRGLTRLGAVTGSLAYTPSDVSNNIFSTKDSSDVIKTSSLFLRIISGHDNEVQEDEDASYILDN</sequence>
<feature type="compositionally biased region" description="Basic and acidic residues" evidence="2">
    <location>
        <begin position="168"/>
        <end position="183"/>
    </location>
</feature>
<evidence type="ECO:0000313" key="3">
    <source>
        <dbReference type="EMBL" id="EDV57756.1"/>
    </source>
</evidence>
<feature type="region of interest" description="Disordered" evidence="2">
    <location>
        <begin position="92"/>
        <end position="119"/>
    </location>
</feature>
<proteinExistence type="predicted"/>
<dbReference type="PhylomeDB" id="B3N486"/>
<feature type="region of interest" description="Disordered" evidence="2">
    <location>
        <begin position="153"/>
        <end position="187"/>
    </location>
</feature>